<dbReference type="InParanoid" id="G0MVY9"/>
<dbReference type="HOGENOM" id="CLU_177985_0_0_1"/>
<reference evidence="2" key="1">
    <citation type="submission" date="2011-07" db="EMBL/GenBank/DDBJ databases">
        <authorList>
            <consortium name="Caenorhabditis brenneri Sequencing and Analysis Consortium"/>
            <person name="Wilson R.K."/>
        </authorList>
    </citation>
    <scope>NUCLEOTIDE SEQUENCE [LARGE SCALE GENOMIC DNA]</scope>
    <source>
        <strain evidence="2">PB2801</strain>
    </source>
</reference>
<gene>
    <name evidence="1" type="ORF">CAEBREN_25929</name>
</gene>
<organism evidence="2">
    <name type="scientific">Caenorhabditis brenneri</name>
    <name type="common">Nematode worm</name>
    <dbReference type="NCBI Taxonomy" id="135651"/>
    <lineage>
        <taxon>Eukaryota</taxon>
        <taxon>Metazoa</taxon>
        <taxon>Ecdysozoa</taxon>
        <taxon>Nematoda</taxon>
        <taxon>Chromadorea</taxon>
        <taxon>Rhabditida</taxon>
        <taxon>Rhabditina</taxon>
        <taxon>Rhabditomorpha</taxon>
        <taxon>Rhabditoidea</taxon>
        <taxon>Rhabditidae</taxon>
        <taxon>Peloderinae</taxon>
        <taxon>Caenorhabditis</taxon>
    </lineage>
</organism>
<dbReference type="AlphaFoldDB" id="G0MVY9"/>
<evidence type="ECO:0000313" key="1">
    <source>
        <dbReference type="EMBL" id="EGT45301.1"/>
    </source>
</evidence>
<evidence type="ECO:0008006" key="3">
    <source>
        <dbReference type="Google" id="ProtNLM"/>
    </source>
</evidence>
<keyword evidence="2" id="KW-1185">Reference proteome</keyword>
<name>G0MVY9_CAEBE</name>
<dbReference type="EMBL" id="GL379815">
    <property type="protein sequence ID" value="EGT45301.1"/>
    <property type="molecule type" value="Genomic_DNA"/>
</dbReference>
<dbReference type="Proteomes" id="UP000008068">
    <property type="component" value="Unassembled WGS sequence"/>
</dbReference>
<dbReference type="OrthoDB" id="5847610at2759"/>
<proteinExistence type="predicted"/>
<protein>
    <recommendedName>
        <fullName evidence="3">BTB domain-containing protein</fullName>
    </recommendedName>
</protein>
<evidence type="ECO:0000313" key="2">
    <source>
        <dbReference type="Proteomes" id="UP000008068"/>
    </source>
</evidence>
<accession>G0MVY9</accession>
<sequence length="93" mass="10508">MGYTVIDGVSYESEMVEKLEQAFAESDKTDAILVVSGKKLQVNKANLLEHALGLYNSKEAFADLSSSGNRNFSDNLKLRIFNKLFENYDTFFK</sequence>